<evidence type="ECO:0000313" key="2">
    <source>
        <dbReference type="EMBL" id="TDC53157.1"/>
    </source>
</evidence>
<dbReference type="AlphaFoldDB" id="A0A4R4RT00"/>
<dbReference type="Pfam" id="PF00459">
    <property type="entry name" value="Inositol_P"/>
    <property type="match status" value="1"/>
</dbReference>
<comment type="cofactor">
    <cofactor evidence="1">
        <name>Mg(2+)</name>
        <dbReference type="ChEBI" id="CHEBI:18420"/>
    </cofactor>
</comment>
<feature type="binding site" evidence="1">
    <location>
        <position position="82"/>
    </location>
    <ligand>
        <name>Mg(2+)</name>
        <dbReference type="ChEBI" id="CHEBI:18420"/>
        <label>1</label>
        <note>catalytic</note>
    </ligand>
</feature>
<dbReference type="Gene3D" id="3.40.190.80">
    <property type="match status" value="1"/>
</dbReference>
<dbReference type="PRINTS" id="PR00377">
    <property type="entry name" value="IMPHPHTASES"/>
</dbReference>
<evidence type="ECO:0000313" key="3">
    <source>
        <dbReference type="Proteomes" id="UP000295621"/>
    </source>
</evidence>
<keyword evidence="1" id="KW-0479">Metal-binding</keyword>
<dbReference type="PANTHER" id="PTHR43028">
    <property type="entry name" value="3'(2'),5'-BISPHOSPHATE NUCLEOTIDASE 1"/>
    <property type="match status" value="1"/>
</dbReference>
<comment type="caution">
    <text evidence="2">The sequence shown here is derived from an EMBL/GenBank/DDBJ whole genome shotgun (WGS) entry which is preliminary data.</text>
</comment>
<evidence type="ECO:0000256" key="1">
    <source>
        <dbReference type="PIRSR" id="PIRSR600760-2"/>
    </source>
</evidence>
<organism evidence="2 3">
    <name type="scientific">Jiangella ureilytica</name>
    <dbReference type="NCBI Taxonomy" id="2530374"/>
    <lineage>
        <taxon>Bacteria</taxon>
        <taxon>Bacillati</taxon>
        <taxon>Actinomycetota</taxon>
        <taxon>Actinomycetes</taxon>
        <taxon>Jiangellales</taxon>
        <taxon>Jiangellaceae</taxon>
        <taxon>Jiangella</taxon>
    </lineage>
</organism>
<dbReference type="GO" id="GO:0046872">
    <property type="term" value="F:metal ion binding"/>
    <property type="evidence" value="ECO:0007669"/>
    <property type="project" value="UniProtKB-KW"/>
</dbReference>
<proteinExistence type="predicted"/>
<reference evidence="2 3" key="1">
    <citation type="submission" date="2019-02" db="EMBL/GenBank/DDBJ databases">
        <title>Draft genome sequences of novel Actinobacteria.</title>
        <authorList>
            <person name="Sahin N."/>
            <person name="Ay H."/>
            <person name="Saygin H."/>
        </authorList>
    </citation>
    <scope>NUCLEOTIDE SEQUENCE [LARGE SCALE GENOMIC DNA]</scope>
    <source>
        <strain evidence="2 3">KC603</strain>
    </source>
</reference>
<dbReference type="GO" id="GO:0050427">
    <property type="term" value="P:3'-phosphoadenosine 5'-phosphosulfate metabolic process"/>
    <property type="evidence" value="ECO:0007669"/>
    <property type="project" value="TreeGrafter"/>
</dbReference>
<dbReference type="InterPro" id="IPR050725">
    <property type="entry name" value="CysQ/Inositol_MonoPase"/>
</dbReference>
<dbReference type="InterPro" id="IPR000760">
    <property type="entry name" value="Inositol_monophosphatase-like"/>
</dbReference>
<dbReference type="Proteomes" id="UP000295621">
    <property type="component" value="Unassembled WGS sequence"/>
</dbReference>
<protein>
    <submittedName>
        <fullName evidence="2">3'(2'),5'-bisphosphate nucleotidase CysQ</fullName>
    </submittedName>
</protein>
<dbReference type="GO" id="GO:0000103">
    <property type="term" value="P:sulfate assimilation"/>
    <property type="evidence" value="ECO:0007669"/>
    <property type="project" value="TreeGrafter"/>
</dbReference>
<feature type="binding site" evidence="1">
    <location>
        <position position="198"/>
    </location>
    <ligand>
        <name>Mg(2+)</name>
        <dbReference type="ChEBI" id="CHEBI:18420"/>
        <label>1</label>
        <note>catalytic</note>
    </ligand>
</feature>
<feature type="binding site" evidence="1">
    <location>
        <position position="85"/>
    </location>
    <ligand>
        <name>Mg(2+)</name>
        <dbReference type="ChEBI" id="CHEBI:18420"/>
        <label>1</label>
        <note>catalytic</note>
    </ligand>
</feature>
<dbReference type="OrthoDB" id="9772456at2"/>
<dbReference type="GO" id="GO:0008441">
    <property type="term" value="F:3'(2'),5'-bisphosphate nucleotidase activity"/>
    <property type="evidence" value="ECO:0007669"/>
    <property type="project" value="TreeGrafter"/>
</dbReference>
<dbReference type="RefSeq" id="WP_131980710.1">
    <property type="nucleotide sequence ID" value="NZ_SMKL01000011.1"/>
</dbReference>
<feature type="binding site" evidence="1">
    <location>
        <position position="64"/>
    </location>
    <ligand>
        <name>Mg(2+)</name>
        <dbReference type="ChEBI" id="CHEBI:18420"/>
        <label>1</label>
        <note>catalytic</note>
    </ligand>
</feature>
<sequence length="261" mass="26663">MASTDAILAARLATEAGALLLALRRDHDPATGTHALRDAGDRAAHRLLADALAAERPGDAVLSEEAPDDSGRLDARRVWIVDPLDGTREFGDGRDDWAVHVALWQDGELTAGAVALPGLGADGVTLGSDPAPGLPPRDPAAAARIAVSRSRPPAAAQQAAAALGAELVPMGSAGFKVAAVVRGEADAYVHAGGQYEWDSAAPVAVARAAGLVASRLDGSPLRYNRADPYLPDLLVARPELADALLTAVSDGAIARPARTAP</sequence>
<accession>A0A4R4RT00</accession>
<dbReference type="EMBL" id="SMKL01000011">
    <property type="protein sequence ID" value="TDC53157.1"/>
    <property type="molecule type" value="Genomic_DNA"/>
</dbReference>
<feature type="binding site" evidence="1">
    <location>
        <position position="84"/>
    </location>
    <ligand>
        <name>Mg(2+)</name>
        <dbReference type="ChEBI" id="CHEBI:18420"/>
        <label>1</label>
        <note>catalytic</note>
    </ligand>
</feature>
<gene>
    <name evidence="2" type="ORF">E1212_07005</name>
</gene>
<dbReference type="SUPFAM" id="SSF56655">
    <property type="entry name" value="Carbohydrate phosphatase"/>
    <property type="match status" value="1"/>
</dbReference>
<dbReference type="Gene3D" id="3.30.540.10">
    <property type="entry name" value="Fructose-1,6-Bisphosphatase, subunit A, domain 1"/>
    <property type="match status" value="1"/>
</dbReference>
<keyword evidence="1" id="KW-0460">Magnesium</keyword>
<dbReference type="PANTHER" id="PTHR43028:SF5">
    <property type="entry name" value="3'(2'),5'-BISPHOSPHATE NUCLEOTIDASE 1"/>
    <property type="match status" value="1"/>
</dbReference>
<keyword evidence="3" id="KW-1185">Reference proteome</keyword>
<dbReference type="CDD" id="cd01638">
    <property type="entry name" value="CysQ"/>
    <property type="match status" value="1"/>
</dbReference>
<name>A0A4R4RT00_9ACTN</name>